<dbReference type="Proteomes" id="UP000028681">
    <property type="component" value="Chromosome"/>
</dbReference>
<evidence type="ECO:0000313" key="2">
    <source>
        <dbReference type="Proteomes" id="UP000028681"/>
    </source>
</evidence>
<accession>A0A076LUI5</accession>
<dbReference type="KEGG" id="ete:ETEE_3706"/>
<sequence>MGVLIVIVALPKVSSGAPGRHDAAVEAAPANAPAQPFPPRIQISTIN</sequence>
<proteinExistence type="predicted"/>
<reference evidence="1 2" key="1">
    <citation type="journal article" date="2012" name="PLoS ONE">
        <title>Edwardsiella comparative phylogenomics reveal the new intra/inter-species taxonomic relationships, virulence evolution and niche adaptation mechanisms.</title>
        <authorList>
            <person name="Yang M."/>
            <person name="Lv Y."/>
            <person name="Xiao J."/>
            <person name="Wu H."/>
            <person name="Zheng H."/>
            <person name="Liu Q."/>
            <person name="Zhang Y."/>
            <person name="Wang Q."/>
        </authorList>
    </citation>
    <scope>NUCLEOTIDE SEQUENCE [LARGE SCALE GENOMIC DNA]</scope>
    <source>
        <strain evidence="2">080813</strain>
    </source>
</reference>
<name>A0A076LUI5_9GAMM</name>
<dbReference type="HOGENOM" id="CLU_3167485_0_0_6"/>
<protein>
    <submittedName>
        <fullName evidence="1">Uncharacterized protein</fullName>
    </submittedName>
</protein>
<evidence type="ECO:0000313" key="1">
    <source>
        <dbReference type="EMBL" id="AIJ10118.1"/>
    </source>
</evidence>
<gene>
    <name evidence="1" type="ORF">ETEE_3706</name>
</gene>
<organism evidence="1 2">
    <name type="scientific">Edwardsiella anguillarum ET080813</name>
    <dbReference type="NCBI Taxonomy" id="667120"/>
    <lineage>
        <taxon>Bacteria</taxon>
        <taxon>Pseudomonadati</taxon>
        <taxon>Pseudomonadota</taxon>
        <taxon>Gammaproteobacteria</taxon>
        <taxon>Enterobacterales</taxon>
        <taxon>Hafniaceae</taxon>
        <taxon>Edwardsiella</taxon>
    </lineage>
</organism>
<dbReference type="EMBL" id="CP006664">
    <property type="protein sequence ID" value="AIJ10118.1"/>
    <property type="molecule type" value="Genomic_DNA"/>
</dbReference>
<dbReference type="AlphaFoldDB" id="A0A076LUI5"/>